<comment type="cofactor">
    <cofactor evidence="1">
        <name>a divalent metal cation</name>
        <dbReference type="ChEBI" id="CHEBI:60240"/>
    </cofactor>
</comment>
<dbReference type="AlphaFoldDB" id="A0A8B8AIC7"/>
<dbReference type="RefSeq" id="XP_022290930.1">
    <property type="nucleotide sequence ID" value="XM_022435222.1"/>
</dbReference>
<evidence type="ECO:0000256" key="3">
    <source>
        <dbReference type="ARBA" id="ARBA00004496"/>
    </source>
</evidence>
<dbReference type="OrthoDB" id="6103100at2759"/>
<evidence type="ECO:0000313" key="15">
    <source>
        <dbReference type="RefSeq" id="XP_022290930.1"/>
    </source>
</evidence>
<evidence type="ECO:0000256" key="7">
    <source>
        <dbReference type="ARBA" id="ARBA00022722"/>
    </source>
</evidence>
<evidence type="ECO:0000256" key="9">
    <source>
        <dbReference type="ARBA" id="ARBA00022801"/>
    </source>
</evidence>
<dbReference type="InterPro" id="IPR027806">
    <property type="entry name" value="HARBI1_dom"/>
</dbReference>
<comment type="similarity">
    <text evidence="4">Belongs to the HARBI1 family.</text>
</comment>
<comment type="subcellular location">
    <subcellularLocation>
        <location evidence="3">Cytoplasm</location>
    </subcellularLocation>
    <subcellularLocation>
        <location evidence="2">Nucleus</location>
    </subcellularLocation>
</comment>
<evidence type="ECO:0000256" key="1">
    <source>
        <dbReference type="ARBA" id="ARBA00001968"/>
    </source>
</evidence>
<organism evidence="14 15">
    <name type="scientific">Crassostrea virginica</name>
    <name type="common">Eastern oyster</name>
    <dbReference type="NCBI Taxonomy" id="6565"/>
    <lineage>
        <taxon>Eukaryota</taxon>
        <taxon>Metazoa</taxon>
        <taxon>Spiralia</taxon>
        <taxon>Lophotrochozoa</taxon>
        <taxon>Mollusca</taxon>
        <taxon>Bivalvia</taxon>
        <taxon>Autobranchia</taxon>
        <taxon>Pteriomorphia</taxon>
        <taxon>Ostreida</taxon>
        <taxon>Ostreoidea</taxon>
        <taxon>Ostreidae</taxon>
        <taxon>Crassostrea</taxon>
    </lineage>
</organism>
<accession>A0A8B8AIC7</accession>
<keyword evidence="7" id="KW-0540">Nuclease</keyword>
<feature type="domain" description="DDE Tnp4" evidence="13">
    <location>
        <begin position="152"/>
        <end position="304"/>
    </location>
</feature>
<dbReference type="PANTHER" id="PTHR22930">
    <property type="match status" value="1"/>
</dbReference>
<dbReference type="Proteomes" id="UP000694844">
    <property type="component" value="Chromosome 7"/>
</dbReference>
<evidence type="ECO:0000256" key="5">
    <source>
        <dbReference type="ARBA" id="ARBA00015519"/>
    </source>
</evidence>
<evidence type="ECO:0000313" key="14">
    <source>
        <dbReference type="Proteomes" id="UP000694844"/>
    </source>
</evidence>
<evidence type="ECO:0000256" key="8">
    <source>
        <dbReference type="ARBA" id="ARBA00022723"/>
    </source>
</evidence>
<name>A0A8B8AIC7_CRAVI</name>
<proteinExistence type="inferred from homology"/>
<dbReference type="GO" id="GO:0016787">
    <property type="term" value="F:hydrolase activity"/>
    <property type="evidence" value="ECO:0007669"/>
    <property type="project" value="UniProtKB-KW"/>
</dbReference>
<evidence type="ECO:0000259" key="13">
    <source>
        <dbReference type="Pfam" id="PF13359"/>
    </source>
</evidence>
<dbReference type="InterPro" id="IPR026103">
    <property type="entry name" value="HARBI1_animal"/>
</dbReference>
<keyword evidence="9" id="KW-0378">Hydrolase</keyword>
<protein>
    <recommendedName>
        <fullName evidence="5">Putative nuclease HARBI1</fullName>
    </recommendedName>
    <alternativeName>
        <fullName evidence="11">Harbinger transposase-derived nuclease</fullName>
    </alternativeName>
</protein>
<keyword evidence="10" id="KW-0539">Nucleus</keyword>
<dbReference type="GO" id="GO:0005634">
    <property type="term" value="C:nucleus"/>
    <property type="evidence" value="ECO:0007669"/>
    <property type="project" value="UniProtKB-SubCell"/>
</dbReference>
<dbReference type="GO" id="GO:0004518">
    <property type="term" value="F:nuclease activity"/>
    <property type="evidence" value="ECO:0007669"/>
    <property type="project" value="UniProtKB-KW"/>
</dbReference>
<evidence type="ECO:0000256" key="2">
    <source>
        <dbReference type="ARBA" id="ARBA00004123"/>
    </source>
</evidence>
<dbReference type="PANTHER" id="PTHR22930:SF85">
    <property type="entry name" value="GH03217P-RELATED"/>
    <property type="match status" value="1"/>
</dbReference>
<sequence>MAALIMFRDILRENADKPPRRHRIFRDRSEVLDTLTDVELIQRYRFPRHVILYLTEEVKDLIQPKIWRSHSIPAHIQVLTCLRFLAKGDYLSEIADIHGISKSSGCLIVHRVIDAICTTLKNIKFPTATEDLKKIKMEFYKVAHFPNVIGAIDGTQIPIQGMSSDDEHLYICRKGFHSINVQAVVKPDLRFTNAVCKFPGSTHDAYILSSSSLPECISNLTAGGWLLGDSGYPLKEWLMTPINNPKTGQEERYNSAHCRTRNVVERAFGVLKARFRCLHKTGGCLPYKPSKCTRIIECAMRLHNLAIERNVPLMEIAEPEPVEQEVHHLANENINASTLRMRIVQTF</sequence>
<dbReference type="Pfam" id="PF13359">
    <property type="entry name" value="DDE_Tnp_4"/>
    <property type="match status" value="1"/>
</dbReference>
<dbReference type="KEGG" id="cvn:111102468"/>
<gene>
    <name evidence="15" type="primary">LOC111102468</name>
</gene>
<keyword evidence="6" id="KW-0963">Cytoplasm</keyword>
<dbReference type="GeneID" id="111102468"/>
<evidence type="ECO:0000256" key="11">
    <source>
        <dbReference type="ARBA" id="ARBA00030126"/>
    </source>
</evidence>
<evidence type="ECO:0000256" key="12">
    <source>
        <dbReference type="ARBA" id="ARBA00045850"/>
    </source>
</evidence>
<reference evidence="15" key="1">
    <citation type="submission" date="2025-08" db="UniProtKB">
        <authorList>
            <consortium name="RefSeq"/>
        </authorList>
    </citation>
    <scope>IDENTIFICATION</scope>
    <source>
        <tissue evidence="15">Whole sample</tissue>
    </source>
</reference>
<dbReference type="InterPro" id="IPR045249">
    <property type="entry name" value="HARBI1-like"/>
</dbReference>
<keyword evidence="14" id="KW-1185">Reference proteome</keyword>
<evidence type="ECO:0000256" key="6">
    <source>
        <dbReference type="ARBA" id="ARBA00022490"/>
    </source>
</evidence>
<comment type="function">
    <text evidence="12">Transposase-derived protein that may have nuclease activity. Does not have transposase activity.</text>
</comment>
<dbReference type="GO" id="GO:0005737">
    <property type="term" value="C:cytoplasm"/>
    <property type="evidence" value="ECO:0007669"/>
    <property type="project" value="UniProtKB-SubCell"/>
</dbReference>
<dbReference type="GO" id="GO:0046872">
    <property type="term" value="F:metal ion binding"/>
    <property type="evidence" value="ECO:0007669"/>
    <property type="project" value="UniProtKB-KW"/>
</dbReference>
<evidence type="ECO:0000256" key="4">
    <source>
        <dbReference type="ARBA" id="ARBA00006958"/>
    </source>
</evidence>
<dbReference type="PRINTS" id="PR02086">
    <property type="entry name" value="PUTNUCHARBI1"/>
</dbReference>
<evidence type="ECO:0000256" key="10">
    <source>
        <dbReference type="ARBA" id="ARBA00023242"/>
    </source>
</evidence>
<keyword evidence="8" id="KW-0479">Metal-binding</keyword>